<evidence type="ECO:0000313" key="1">
    <source>
        <dbReference type="EnsemblProtists" id="HpaP808564"/>
    </source>
</evidence>
<reference evidence="2" key="1">
    <citation type="journal article" date="2010" name="Science">
        <title>Signatures of adaptation to obligate biotrophy in the Hyaloperonospora arabidopsidis genome.</title>
        <authorList>
            <person name="Baxter L."/>
            <person name="Tripathy S."/>
            <person name="Ishaque N."/>
            <person name="Boot N."/>
            <person name="Cabral A."/>
            <person name="Kemen E."/>
            <person name="Thines M."/>
            <person name="Ah-Fong A."/>
            <person name="Anderson R."/>
            <person name="Badejoko W."/>
            <person name="Bittner-Eddy P."/>
            <person name="Boore J.L."/>
            <person name="Chibucos M.C."/>
            <person name="Coates M."/>
            <person name="Dehal P."/>
            <person name="Delehaunty K."/>
            <person name="Dong S."/>
            <person name="Downton P."/>
            <person name="Dumas B."/>
            <person name="Fabro G."/>
            <person name="Fronick C."/>
            <person name="Fuerstenberg S.I."/>
            <person name="Fulton L."/>
            <person name="Gaulin E."/>
            <person name="Govers F."/>
            <person name="Hughes L."/>
            <person name="Humphray S."/>
            <person name="Jiang R.H."/>
            <person name="Judelson H."/>
            <person name="Kamoun S."/>
            <person name="Kyung K."/>
            <person name="Meijer H."/>
            <person name="Minx P."/>
            <person name="Morris P."/>
            <person name="Nelson J."/>
            <person name="Phuntumart V."/>
            <person name="Qutob D."/>
            <person name="Rehmany A."/>
            <person name="Rougon-Cardoso A."/>
            <person name="Ryden P."/>
            <person name="Torto-Alalibo T."/>
            <person name="Studholme D."/>
            <person name="Wang Y."/>
            <person name="Win J."/>
            <person name="Wood J."/>
            <person name="Clifton S.W."/>
            <person name="Rogers J."/>
            <person name="Van den Ackerveken G."/>
            <person name="Jones J.D."/>
            <person name="McDowell J.M."/>
            <person name="Beynon J."/>
            <person name="Tyler B.M."/>
        </authorList>
    </citation>
    <scope>NUCLEOTIDE SEQUENCE [LARGE SCALE GENOMIC DNA]</scope>
    <source>
        <strain evidence="2">Emoy2</strain>
    </source>
</reference>
<proteinExistence type="predicted"/>
<dbReference type="HOGENOM" id="CLU_571706_0_0_1"/>
<name>M4BQ75_HYAAE</name>
<evidence type="ECO:0000313" key="2">
    <source>
        <dbReference type="Proteomes" id="UP000011713"/>
    </source>
</evidence>
<keyword evidence="2" id="KW-1185">Reference proteome</keyword>
<reference evidence="1" key="2">
    <citation type="submission" date="2015-06" db="UniProtKB">
        <authorList>
            <consortium name="EnsemblProtists"/>
        </authorList>
    </citation>
    <scope>IDENTIFICATION</scope>
    <source>
        <strain evidence="1">Emoy2</strain>
    </source>
</reference>
<dbReference type="EMBL" id="JH598554">
    <property type="status" value="NOT_ANNOTATED_CDS"/>
    <property type="molecule type" value="Genomic_DNA"/>
</dbReference>
<organism evidence="1 2">
    <name type="scientific">Hyaloperonospora arabidopsidis (strain Emoy2)</name>
    <name type="common">Downy mildew agent</name>
    <name type="synonym">Peronospora arabidopsidis</name>
    <dbReference type="NCBI Taxonomy" id="559515"/>
    <lineage>
        <taxon>Eukaryota</taxon>
        <taxon>Sar</taxon>
        <taxon>Stramenopiles</taxon>
        <taxon>Oomycota</taxon>
        <taxon>Peronosporomycetes</taxon>
        <taxon>Peronosporales</taxon>
        <taxon>Peronosporaceae</taxon>
        <taxon>Hyaloperonospora</taxon>
    </lineage>
</organism>
<protein>
    <submittedName>
        <fullName evidence="1">Uncharacterized protein</fullName>
    </submittedName>
</protein>
<sequence>MLYHGLSFDAVLRILSQFSICPRHLLPRAGIMPGALLAYTPTIHQCHDWVISDDGSTGTHFDAGMPCDSTFVSSMFECDRSATTSCGIPVHFGAHQRLTRVVHLWTGSSRWRPTRKALIKIITRRLHFQGLRHRDQRETRPDFRVVSAGTDLVEWKELRHVRETFPTGVQTLYRLKSNSFPLWNWSRQDLSCPNPVCDRSLTAPASHVFWTCPEAQCHWNHLLSLWQCLGTIDMDRRNIWVFGMGLPGTPNLAWDAVKASLVAPKDIPGLRAAIFPAANELWRFIVTSTLHGIWIEHLRRMEYPGLPPEAHNASAKTQLRRAITSFRNSTYQPGADDATNNLAYMRSALADTLLQNAIPPGLNRLEQDIYPGSFYLLFSMGDREETQGPVLGLSLLRCTPGLTRHALSGLRAWPTVEHQLRTTMQNIKVCCMVYARRKRTITLPYMSLEIAPSYFPNSDPITHHKNLTWLCSSGRHEI</sequence>
<accession>M4BQ75</accession>
<dbReference type="AlphaFoldDB" id="M4BQ75"/>
<dbReference type="Proteomes" id="UP000011713">
    <property type="component" value="Unassembled WGS sequence"/>
</dbReference>
<dbReference type="InParanoid" id="M4BQ75"/>
<dbReference type="EnsemblProtists" id="HpaT808564">
    <property type="protein sequence ID" value="HpaP808564"/>
    <property type="gene ID" value="HpaG808564"/>
</dbReference>
<dbReference type="VEuPathDB" id="FungiDB:HpaG808564"/>